<comment type="caution">
    <text evidence="1">The sequence shown here is derived from an EMBL/GenBank/DDBJ whole genome shotgun (WGS) entry which is preliminary data.</text>
</comment>
<protein>
    <submittedName>
        <fullName evidence="1">Uncharacterized protein</fullName>
    </submittedName>
</protein>
<sequence length="149" mass="16730">MKFDFRTNAVSFVPTSATIIIPDSVKATAKQDFIGSLSTFNLNWHADLIIYTLLKYQAGRTFIINYYDPGFGKNEQVSYTVTGSDVLTGSGGQKIDCWILNHFNDDHSDNGGYERFWISKSTNEVLKMEDFGGNGRGYRYKLKLGVSAE</sequence>
<dbReference type="RefSeq" id="WP_166585083.1">
    <property type="nucleotide sequence ID" value="NZ_WWEO01000040.1"/>
</dbReference>
<reference evidence="1" key="2">
    <citation type="submission" date="2020-10" db="EMBL/GenBank/DDBJ databases">
        <title>Mucilaginibacter sp. nov., isolated from soil.</title>
        <authorList>
            <person name="Jeon C.O."/>
        </authorList>
    </citation>
    <scope>NUCLEOTIDE SEQUENCE</scope>
    <source>
        <strain evidence="1">R11</strain>
    </source>
</reference>
<accession>A0A965ZFL5</accession>
<evidence type="ECO:0000313" key="2">
    <source>
        <dbReference type="Proteomes" id="UP000638732"/>
    </source>
</evidence>
<name>A0A965ZFL5_9SPHI</name>
<keyword evidence="2" id="KW-1185">Reference proteome</keyword>
<dbReference type="AlphaFoldDB" id="A0A965ZFL5"/>
<evidence type="ECO:0000313" key="1">
    <source>
        <dbReference type="EMBL" id="NCD69104.1"/>
    </source>
</evidence>
<proteinExistence type="predicted"/>
<reference evidence="1" key="1">
    <citation type="submission" date="2020-01" db="EMBL/GenBank/DDBJ databases">
        <authorList>
            <person name="Seo Y.L."/>
        </authorList>
    </citation>
    <scope>NUCLEOTIDE SEQUENCE</scope>
    <source>
        <strain evidence="1">R11</strain>
    </source>
</reference>
<dbReference type="InterPro" id="IPR021457">
    <property type="entry name" value="DUF3108"/>
</dbReference>
<organism evidence="1 2">
    <name type="scientific">Mucilaginibacter agri</name>
    <dbReference type="NCBI Taxonomy" id="2695265"/>
    <lineage>
        <taxon>Bacteria</taxon>
        <taxon>Pseudomonadati</taxon>
        <taxon>Bacteroidota</taxon>
        <taxon>Sphingobacteriia</taxon>
        <taxon>Sphingobacteriales</taxon>
        <taxon>Sphingobacteriaceae</taxon>
        <taxon>Mucilaginibacter</taxon>
    </lineage>
</organism>
<dbReference type="Pfam" id="PF11306">
    <property type="entry name" value="DUF3108"/>
    <property type="match status" value="1"/>
</dbReference>
<dbReference type="EMBL" id="WWEO01000040">
    <property type="protein sequence ID" value="NCD69104.1"/>
    <property type="molecule type" value="Genomic_DNA"/>
</dbReference>
<gene>
    <name evidence="1" type="ORF">GSY63_07030</name>
</gene>
<dbReference type="Proteomes" id="UP000638732">
    <property type="component" value="Unassembled WGS sequence"/>
</dbReference>